<evidence type="ECO:0000256" key="5">
    <source>
        <dbReference type="ARBA" id="ARBA00022515"/>
    </source>
</evidence>
<evidence type="ECO:0000259" key="12">
    <source>
        <dbReference type="Pfam" id="PF04104"/>
    </source>
</evidence>
<dbReference type="AlphaFoldDB" id="A0A0C9R4Q8"/>
<evidence type="ECO:0000313" key="13">
    <source>
        <dbReference type="EMBL" id="JAG77524.1"/>
    </source>
</evidence>
<dbReference type="PANTHER" id="PTHR10537">
    <property type="entry name" value="DNA PRIMASE LARGE SUBUNIT"/>
    <property type="match status" value="1"/>
</dbReference>
<dbReference type="InterPro" id="IPR007238">
    <property type="entry name" value="DNA_primase_lsu_euk/arc"/>
</dbReference>
<dbReference type="InterPro" id="IPR016558">
    <property type="entry name" value="DNA_primase_lsu_euk"/>
</dbReference>
<keyword evidence="8" id="KW-0408">Iron</keyword>
<evidence type="ECO:0000256" key="3">
    <source>
        <dbReference type="ARBA" id="ARBA00019038"/>
    </source>
</evidence>
<protein>
    <recommendedName>
        <fullName evidence="3">DNA primase large subunit</fullName>
    </recommendedName>
</protein>
<dbReference type="Pfam" id="PF26466">
    <property type="entry name" value="DNA_primase_lrg_N"/>
    <property type="match status" value="1"/>
</dbReference>
<proteinExistence type="inferred from homology"/>
<dbReference type="GO" id="GO:0003677">
    <property type="term" value="F:DNA binding"/>
    <property type="evidence" value="ECO:0007669"/>
    <property type="project" value="UniProtKB-KW"/>
</dbReference>
<evidence type="ECO:0000256" key="2">
    <source>
        <dbReference type="ARBA" id="ARBA00010564"/>
    </source>
</evidence>
<sequence length="549" mass="63445">MEYIKRRRCTVSVVNESLKEVYPHDVQLYHYVPVGLINFTEFKELGMERREILKMIELIMSRTDVKTVEERKNALTAALRKDGYHHAVKLLNGAGCASHNDAELEARRRDAVSHMIARVAYSQTPELKRWFISMEAEYMKLRLSSLNKEGMSQLFDINNFQYEILTEDERDMFRDQLYSSSGKLSSIDNIDFYKVPFYKVSDLIRSRRVFVHNGMAFTPQSELASLFITHFKEHLTREFEQATQEFYRLQCDARIFEFLKDLPNYFAEIQRVVWSTERTPIESLDELSRTSYPLCMRTLHEALRVNHHLKNQGRMQYILFLKGIGVTMDDCTHFWRTEFTQKIAPEKFEKEYAYGVKFFYGKAGSYRNYTPMGCNKIISNAAAPGEFHGCPYRSMDSDILQQKLIGYNLPASGVSEIVELAKGGHYNLACAKYFEVTHKCPPERPLMHPNAYFAESREVIAKVTGNAETPADDKSNRLSKVKNESLSQARSPARTPVRTSIRTPVRTSVKSSSSSIKKKNIKDETGDIAEMLQEDDESFMELSDADFLN</sequence>
<evidence type="ECO:0000256" key="10">
    <source>
        <dbReference type="ARBA" id="ARBA00023125"/>
    </source>
</evidence>
<name>A0A0C9R4Q8_9HYME</name>
<dbReference type="Pfam" id="PF04104">
    <property type="entry name" value="DNA_primase_lrg"/>
    <property type="match status" value="1"/>
</dbReference>
<feature type="region of interest" description="Disordered" evidence="11">
    <location>
        <begin position="466"/>
        <end position="527"/>
    </location>
</feature>
<keyword evidence="6" id="KW-0235">DNA replication</keyword>
<evidence type="ECO:0000256" key="6">
    <source>
        <dbReference type="ARBA" id="ARBA00022705"/>
    </source>
</evidence>
<reference evidence="13" key="1">
    <citation type="submission" date="2015-01" db="EMBL/GenBank/DDBJ databases">
        <title>Transcriptome Assembly of Fopius arisanus.</title>
        <authorList>
            <person name="Geib S."/>
        </authorList>
    </citation>
    <scope>NUCLEOTIDE SEQUENCE</scope>
</reference>
<evidence type="ECO:0000256" key="7">
    <source>
        <dbReference type="ARBA" id="ARBA00022723"/>
    </source>
</evidence>
<evidence type="ECO:0000256" key="4">
    <source>
        <dbReference type="ARBA" id="ARBA00022485"/>
    </source>
</evidence>
<evidence type="ECO:0000256" key="11">
    <source>
        <dbReference type="SAM" id="MobiDB-lite"/>
    </source>
</evidence>
<dbReference type="GO" id="GO:0006270">
    <property type="term" value="P:DNA replication initiation"/>
    <property type="evidence" value="ECO:0007669"/>
    <property type="project" value="TreeGrafter"/>
</dbReference>
<dbReference type="EMBL" id="GBYB01007757">
    <property type="protein sequence ID" value="JAG77524.1"/>
    <property type="molecule type" value="Transcribed_RNA"/>
</dbReference>
<keyword evidence="4" id="KW-0004">4Fe-4S</keyword>
<feature type="compositionally biased region" description="Polar residues" evidence="11">
    <location>
        <begin position="497"/>
        <end position="509"/>
    </location>
</feature>
<dbReference type="GO" id="GO:0046872">
    <property type="term" value="F:metal ion binding"/>
    <property type="evidence" value="ECO:0007669"/>
    <property type="project" value="UniProtKB-KW"/>
</dbReference>
<accession>A0A0C9R4Q8</accession>
<dbReference type="GO" id="GO:0006269">
    <property type="term" value="P:DNA replication, synthesis of primer"/>
    <property type="evidence" value="ECO:0007669"/>
    <property type="project" value="UniProtKB-KW"/>
</dbReference>
<feature type="domain" description="DNA primase large subunit C-terminal" evidence="12">
    <location>
        <begin position="285"/>
        <end position="453"/>
    </location>
</feature>
<keyword evidence="5" id="KW-0639">Primosome</keyword>
<keyword evidence="7" id="KW-0479">Metal-binding</keyword>
<evidence type="ECO:0000256" key="8">
    <source>
        <dbReference type="ARBA" id="ARBA00023004"/>
    </source>
</evidence>
<dbReference type="Gene3D" id="1.20.930.80">
    <property type="match status" value="1"/>
</dbReference>
<dbReference type="InterPro" id="IPR058560">
    <property type="entry name" value="DNA_primase_C"/>
</dbReference>
<dbReference type="CDD" id="cd07322">
    <property type="entry name" value="PriL_PriS_Eukaryotic"/>
    <property type="match status" value="1"/>
</dbReference>
<comment type="similarity">
    <text evidence="2">Belongs to the eukaryotic-type primase large subunit family.</text>
</comment>
<dbReference type="GO" id="GO:0005658">
    <property type="term" value="C:alpha DNA polymerase:primase complex"/>
    <property type="evidence" value="ECO:0007669"/>
    <property type="project" value="TreeGrafter"/>
</dbReference>
<evidence type="ECO:0000256" key="1">
    <source>
        <dbReference type="ARBA" id="ARBA00001966"/>
    </source>
</evidence>
<keyword evidence="9" id="KW-0411">Iron-sulfur</keyword>
<organism evidence="13">
    <name type="scientific">Fopius arisanus</name>
    <dbReference type="NCBI Taxonomy" id="64838"/>
    <lineage>
        <taxon>Eukaryota</taxon>
        <taxon>Metazoa</taxon>
        <taxon>Ecdysozoa</taxon>
        <taxon>Arthropoda</taxon>
        <taxon>Hexapoda</taxon>
        <taxon>Insecta</taxon>
        <taxon>Pterygota</taxon>
        <taxon>Neoptera</taxon>
        <taxon>Endopterygota</taxon>
        <taxon>Hymenoptera</taxon>
        <taxon>Apocrita</taxon>
        <taxon>Ichneumonoidea</taxon>
        <taxon>Braconidae</taxon>
        <taxon>Opiinae</taxon>
        <taxon>Fopius</taxon>
    </lineage>
</organism>
<keyword evidence="10" id="KW-0238">DNA-binding</keyword>
<comment type="cofactor">
    <cofactor evidence="1">
        <name>[4Fe-4S] cluster</name>
        <dbReference type="ChEBI" id="CHEBI:49883"/>
    </cofactor>
</comment>
<gene>
    <name evidence="13" type="primary">DNApol-alpha60</name>
    <name evidence="13" type="ORF">g.56589</name>
</gene>
<dbReference type="PANTHER" id="PTHR10537:SF3">
    <property type="entry name" value="DNA PRIMASE LARGE SUBUNIT"/>
    <property type="match status" value="1"/>
</dbReference>
<dbReference type="GO" id="GO:0051539">
    <property type="term" value="F:4 iron, 4 sulfur cluster binding"/>
    <property type="evidence" value="ECO:0007669"/>
    <property type="project" value="UniProtKB-KW"/>
</dbReference>
<evidence type="ECO:0000256" key="9">
    <source>
        <dbReference type="ARBA" id="ARBA00023014"/>
    </source>
</evidence>